<dbReference type="GO" id="GO:0003677">
    <property type="term" value="F:DNA binding"/>
    <property type="evidence" value="ECO:0007669"/>
    <property type="project" value="UniProtKB-KW"/>
</dbReference>
<dbReference type="GO" id="GO:0006310">
    <property type="term" value="P:DNA recombination"/>
    <property type="evidence" value="ECO:0007669"/>
    <property type="project" value="UniProtKB-KW"/>
</dbReference>
<dbReference type="PROSITE" id="PS51900">
    <property type="entry name" value="CB"/>
    <property type="match status" value="1"/>
</dbReference>
<feature type="domain" description="Tyr recombinase" evidence="4">
    <location>
        <begin position="133"/>
        <end position="322"/>
    </location>
</feature>
<dbReference type="PROSITE" id="PS51898">
    <property type="entry name" value="TYR_RECOMBINASE"/>
    <property type="match status" value="1"/>
</dbReference>
<keyword evidence="2" id="KW-0238">DNA-binding</keyword>
<accession>A0A644ZEY1</accession>
<dbReference type="SUPFAM" id="SSF56349">
    <property type="entry name" value="DNA breaking-rejoining enzymes"/>
    <property type="match status" value="1"/>
</dbReference>
<protein>
    <submittedName>
        <fullName evidence="6">Tyrosine recombinase XerC</fullName>
    </submittedName>
</protein>
<dbReference type="Pfam" id="PF02899">
    <property type="entry name" value="Phage_int_SAM_1"/>
    <property type="match status" value="1"/>
</dbReference>
<dbReference type="AlphaFoldDB" id="A0A644ZEY1"/>
<dbReference type="Gene3D" id="1.10.150.130">
    <property type="match status" value="1"/>
</dbReference>
<dbReference type="InterPro" id="IPR044068">
    <property type="entry name" value="CB"/>
</dbReference>
<dbReference type="GO" id="GO:0015074">
    <property type="term" value="P:DNA integration"/>
    <property type="evidence" value="ECO:0007669"/>
    <property type="project" value="UniProtKB-KW"/>
</dbReference>
<evidence type="ECO:0000256" key="1">
    <source>
        <dbReference type="ARBA" id="ARBA00022908"/>
    </source>
</evidence>
<gene>
    <name evidence="6" type="primary">xerC_141</name>
    <name evidence="6" type="ORF">SDC9_83872</name>
</gene>
<dbReference type="CDD" id="cd00397">
    <property type="entry name" value="DNA_BRE_C"/>
    <property type="match status" value="1"/>
</dbReference>
<proteinExistence type="predicted"/>
<evidence type="ECO:0000256" key="2">
    <source>
        <dbReference type="ARBA" id="ARBA00023125"/>
    </source>
</evidence>
<dbReference type="Gene3D" id="1.10.443.10">
    <property type="entry name" value="Intergrase catalytic core"/>
    <property type="match status" value="1"/>
</dbReference>
<dbReference type="PANTHER" id="PTHR30349">
    <property type="entry name" value="PHAGE INTEGRASE-RELATED"/>
    <property type="match status" value="1"/>
</dbReference>
<dbReference type="InterPro" id="IPR004107">
    <property type="entry name" value="Integrase_SAM-like_N"/>
</dbReference>
<reference evidence="6" key="1">
    <citation type="submission" date="2019-08" db="EMBL/GenBank/DDBJ databases">
        <authorList>
            <person name="Kucharzyk K."/>
            <person name="Murdoch R.W."/>
            <person name="Higgins S."/>
            <person name="Loffler F."/>
        </authorList>
    </citation>
    <scope>NUCLEOTIDE SEQUENCE</scope>
</reference>
<dbReference type="PANTHER" id="PTHR30349:SF41">
    <property type="entry name" value="INTEGRASE_RECOMBINASE PROTEIN MJ0367-RELATED"/>
    <property type="match status" value="1"/>
</dbReference>
<keyword evidence="1" id="KW-0229">DNA integration</keyword>
<feature type="domain" description="Core-binding (CB)" evidence="5">
    <location>
        <begin position="14"/>
        <end position="103"/>
    </location>
</feature>
<evidence type="ECO:0000313" key="6">
    <source>
        <dbReference type="EMBL" id="MPM37263.1"/>
    </source>
</evidence>
<dbReference type="InterPro" id="IPR002104">
    <property type="entry name" value="Integrase_catalytic"/>
</dbReference>
<comment type="caution">
    <text evidence="6">The sequence shown here is derived from an EMBL/GenBank/DDBJ whole genome shotgun (WGS) entry which is preliminary data.</text>
</comment>
<dbReference type="Pfam" id="PF00589">
    <property type="entry name" value="Phage_integrase"/>
    <property type="match status" value="1"/>
</dbReference>
<keyword evidence="3" id="KW-0233">DNA recombination</keyword>
<dbReference type="InterPro" id="IPR010998">
    <property type="entry name" value="Integrase_recombinase_N"/>
</dbReference>
<dbReference type="InterPro" id="IPR050090">
    <property type="entry name" value="Tyrosine_recombinase_XerCD"/>
</dbReference>
<evidence type="ECO:0000259" key="5">
    <source>
        <dbReference type="PROSITE" id="PS51900"/>
    </source>
</evidence>
<sequence length="327" mass="37930">MKNEITSHEILNKDLQIFRNKHFIRYFLDLRESKSKYTSRSYERDIKDYFKVTRIEEITLDDMVKVNIFHAQEFILELKEKGLSSATISRKISSLSALYKWLMKYVDNYSGFQIIKFNPFSNLKEEKPTINNSETEFLTEEECKILLNSIDTTTVLGLRNKAILSLALTTALRKSEIINVKLKDMVVHGQYDVVKVIRKGNKADMVKLQPKVKELIIEYIKTTGRTCEDNKEDYLFVGHSLNGQNREKLDPSTLNYMIKRVCKEANINKKLRVHSTRHTAITIAITKGVTIEKVREFAAHKSISTTNRYIHSIDKLKNNAGDTIDLL</sequence>
<dbReference type="InterPro" id="IPR011010">
    <property type="entry name" value="DNA_brk_join_enz"/>
</dbReference>
<name>A0A644ZEY1_9ZZZZ</name>
<evidence type="ECO:0000256" key="3">
    <source>
        <dbReference type="ARBA" id="ARBA00023172"/>
    </source>
</evidence>
<dbReference type="InterPro" id="IPR013762">
    <property type="entry name" value="Integrase-like_cat_sf"/>
</dbReference>
<evidence type="ECO:0000259" key="4">
    <source>
        <dbReference type="PROSITE" id="PS51898"/>
    </source>
</evidence>
<organism evidence="6">
    <name type="scientific">bioreactor metagenome</name>
    <dbReference type="NCBI Taxonomy" id="1076179"/>
    <lineage>
        <taxon>unclassified sequences</taxon>
        <taxon>metagenomes</taxon>
        <taxon>ecological metagenomes</taxon>
    </lineage>
</organism>
<dbReference type="EMBL" id="VSSQ01007884">
    <property type="protein sequence ID" value="MPM37263.1"/>
    <property type="molecule type" value="Genomic_DNA"/>
</dbReference>